<dbReference type="SUPFAM" id="SSF57667">
    <property type="entry name" value="beta-beta-alpha zinc fingers"/>
    <property type="match status" value="1"/>
</dbReference>
<feature type="domain" description="C2H2-type" evidence="6">
    <location>
        <begin position="144"/>
        <end position="173"/>
    </location>
</feature>
<evidence type="ECO:0000256" key="2">
    <source>
        <dbReference type="ARBA" id="ARBA00022737"/>
    </source>
</evidence>
<dbReference type="SMART" id="SM00355">
    <property type="entry name" value="ZnF_C2H2"/>
    <property type="match status" value="6"/>
</dbReference>
<evidence type="ECO:0000313" key="8">
    <source>
        <dbReference type="Proteomes" id="UP000030710"/>
    </source>
</evidence>
<evidence type="ECO:0000256" key="4">
    <source>
        <dbReference type="ARBA" id="ARBA00022833"/>
    </source>
</evidence>
<sequence length="411" mass="46058">MGLSVHYTQAHEGSLAGFECTIDGCQREFKRSTDRDDHVEQHHGPDGNGATCPTCDDTYATPRAVASHHATSHDESIAGYECPVQWCERSFEDRDQLQRHTTNHPDQESMTRCPTCGDVFDSRPGMRRHHYHTHGESLTDNAVYDCPMAWCTNSFTRRSDLTAHLSEHPTESGAVDYPTCERTFDGHAGLGVHFRATDHRPDLDQPTKERVIGLLLGDGCVGAQPDGKMHQFVICLLNQEFLKWLDEQLGWFSTGVSQSLSPDESAATKGLEQATDDPANYQTVYRLTSHTHPFCNQLRRRFYPNGEKRLPSDLSLTPELARMWYVSDGGLGHNYFTSGSATVRLHSVTYDLAAMAELFREHGFRPVVGQNLLRFNGSDADDLLEWMGSAPPGFEDNWKRASSTATTYGER</sequence>
<dbReference type="GO" id="GO:0000981">
    <property type="term" value="F:DNA-binding transcription factor activity, RNA polymerase II-specific"/>
    <property type="evidence" value="ECO:0007669"/>
    <property type="project" value="TreeGrafter"/>
</dbReference>
<dbReference type="Gene3D" id="3.10.28.10">
    <property type="entry name" value="Homing endonucleases"/>
    <property type="match status" value="1"/>
</dbReference>
<evidence type="ECO:0000259" key="6">
    <source>
        <dbReference type="PROSITE" id="PS50157"/>
    </source>
</evidence>
<dbReference type="GO" id="GO:0008270">
    <property type="term" value="F:zinc ion binding"/>
    <property type="evidence" value="ECO:0007669"/>
    <property type="project" value="UniProtKB-KW"/>
</dbReference>
<dbReference type="HOGENOM" id="CLU_668364_0_0_2"/>
<dbReference type="Pfam" id="PF00096">
    <property type="entry name" value="zf-C2H2"/>
    <property type="match status" value="2"/>
</dbReference>
<dbReference type="GO" id="GO:0004519">
    <property type="term" value="F:endonuclease activity"/>
    <property type="evidence" value="ECO:0007669"/>
    <property type="project" value="UniProtKB-KW"/>
</dbReference>
<dbReference type="PROSITE" id="PS00028">
    <property type="entry name" value="ZINC_FINGER_C2H2_1"/>
    <property type="match status" value="4"/>
</dbReference>
<dbReference type="EMBL" id="KE356561">
    <property type="protein sequence ID" value="ERG97397.1"/>
    <property type="molecule type" value="Genomic_DNA"/>
</dbReference>
<keyword evidence="1" id="KW-0479">Metal-binding</keyword>
<evidence type="ECO:0000313" key="7">
    <source>
        <dbReference type="EMBL" id="ERG97397.1"/>
    </source>
</evidence>
<keyword evidence="7" id="KW-0378">Hydrolase</keyword>
<keyword evidence="2" id="KW-0677">Repeat</keyword>
<feature type="domain" description="C2H2-type" evidence="6">
    <location>
        <begin position="111"/>
        <end position="134"/>
    </location>
</feature>
<gene>
    <name evidence="7" type="ORF">J07HQW2_03883</name>
</gene>
<dbReference type="InterPro" id="IPR004860">
    <property type="entry name" value="LAGLIDADG_dom"/>
</dbReference>
<dbReference type="AlphaFoldDB" id="U1PUD5"/>
<dbReference type="Pfam" id="PF03161">
    <property type="entry name" value="LAGLIDADG_2"/>
    <property type="match status" value="1"/>
</dbReference>
<reference evidence="7 8" key="1">
    <citation type="journal article" date="2013" name="PLoS ONE">
        <title>Assembly-driven community genomics of a hypersaline microbial ecosystem.</title>
        <authorList>
            <person name="Podell S."/>
            <person name="Ugalde J.A."/>
            <person name="Narasingarao P."/>
            <person name="Banfield J.F."/>
            <person name="Heidelberg K.B."/>
            <person name="Allen E.E."/>
        </authorList>
    </citation>
    <scope>NUCLEOTIDE SEQUENCE [LARGE SCALE GENOMIC DNA]</scope>
    <source>
        <strain evidence="8">J07HQW2</strain>
    </source>
</reference>
<dbReference type="PANTHER" id="PTHR19818:SF139">
    <property type="entry name" value="PAIR-RULE PROTEIN ODD-PAIRED"/>
    <property type="match status" value="1"/>
</dbReference>
<keyword evidence="4" id="KW-0862">Zinc</keyword>
<organism evidence="7 8">
    <name type="scientific">Haloquadratum walsbyi J07HQW2</name>
    <dbReference type="NCBI Taxonomy" id="1238425"/>
    <lineage>
        <taxon>Archaea</taxon>
        <taxon>Methanobacteriati</taxon>
        <taxon>Methanobacteriota</taxon>
        <taxon>Stenosarchaea group</taxon>
        <taxon>Halobacteria</taxon>
        <taxon>Halobacteriales</taxon>
        <taxon>Haloferacaceae</taxon>
        <taxon>Haloquadratum</taxon>
    </lineage>
</organism>
<feature type="region of interest" description="Disordered" evidence="5">
    <location>
        <begin position="32"/>
        <end position="52"/>
    </location>
</feature>
<dbReference type="InterPro" id="IPR013087">
    <property type="entry name" value="Znf_C2H2_type"/>
</dbReference>
<keyword evidence="7" id="KW-0255">Endonuclease</keyword>
<dbReference type="PROSITE" id="PS50157">
    <property type="entry name" value="ZINC_FINGER_C2H2_2"/>
    <property type="match status" value="4"/>
</dbReference>
<dbReference type="InterPro" id="IPR027434">
    <property type="entry name" value="Homing_endonucl"/>
</dbReference>
<dbReference type="PANTHER" id="PTHR19818">
    <property type="entry name" value="ZINC FINGER PROTEIN ZIC AND GLI"/>
    <property type="match status" value="1"/>
</dbReference>
<keyword evidence="7" id="KW-0540">Nuclease</keyword>
<dbReference type="GO" id="GO:0000978">
    <property type="term" value="F:RNA polymerase II cis-regulatory region sequence-specific DNA binding"/>
    <property type="evidence" value="ECO:0007669"/>
    <property type="project" value="TreeGrafter"/>
</dbReference>
<dbReference type="GO" id="GO:0045944">
    <property type="term" value="P:positive regulation of transcription by RNA polymerase II"/>
    <property type="evidence" value="ECO:0007669"/>
    <property type="project" value="UniProtKB-ARBA"/>
</dbReference>
<evidence type="ECO:0000256" key="5">
    <source>
        <dbReference type="SAM" id="MobiDB-lite"/>
    </source>
</evidence>
<protein>
    <submittedName>
        <fullName evidence="7">Zinc finger, C2H2 type, DNA endonuclease family protein</fullName>
    </submittedName>
</protein>
<keyword evidence="3" id="KW-0863">Zinc-finger</keyword>
<proteinExistence type="predicted"/>
<evidence type="ECO:0000256" key="1">
    <source>
        <dbReference type="ARBA" id="ARBA00022723"/>
    </source>
</evidence>
<dbReference type="InterPro" id="IPR036236">
    <property type="entry name" value="Znf_C2H2_sf"/>
</dbReference>
<feature type="domain" description="C2H2-type" evidence="6">
    <location>
        <begin position="18"/>
        <end position="47"/>
    </location>
</feature>
<dbReference type="SUPFAM" id="SSF55608">
    <property type="entry name" value="Homing endonucleases"/>
    <property type="match status" value="1"/>
</dbReference>
<accession>U1PUD5</accession>
<dbReference type="InterPro" id="IPR050329">
    <property type="entry name" value="GLI_C2H2-zinc-finger"/>
</dbReference>
<dbReference type="Proteomes" id="UP000030710">
    <property type="component" value="Unassembled WGS sequence"/>
</dbReference>
<feature type="compositionally biased region" description="Basic and acidic residues" evidence="5">
    <location>
        <begin position="32"/>
        <end position="45"/>
    </location>
</feature>
<dbReference type="STRING" id="1238425.J07HQW2_03883"/>
<name>U1PUD5_9EURY</name>
<evidence type="ECO:0000256" key="3">
    <source>
        <dbReference type="ARBA" id="ARBA00022771"/>
    </source>
</evidence>
<dbReference type="Gene3D" id="3.30.160.60">
    <property type="entry name" value="Classic Zinc Finger"/>
    <property type="match status" value="3"/>
</dbReference>
<feature type="domain" description="C2H2-type" evidence="6">
    <location>
        <begin position="80"/>
        <end position="109"/>
    </location>
</feature>